<evidence type="ECO:0000313" key="9">
    <source>
        <dbReference type="Proteomes" id="UP000319143"/>
    </source>
</evidence>
<dbReference type="GO" id="GO:0005737">
    <property type="term" value="C:cytoplasm"/>
    <property type="evidence" value="ECO:0007669"/>
    <property type="project" value="UniProtKB-SubCell"/>
</dbReference>
<dbReference type="PIRSF" id="PIRSF001357">
    <property type="entry name" value="DeoC"/>
    <property type="match status" value="1"/>
</dbReference>
<dbReference type="OrthoDB" id="9778711at2"/>
<dbReference type="SMART" id="SM01133">
    <property type="entry name" value="DeoC"/>
    <property type="match status" value="1"/>
</dbReference>
<dbReference type="EMBL" id="SJPV01000003">
    <property type="protein sequence ID" value="TWU39772.1"/>
    <property type="molecule type" value="Genomic_DNA"/>
</dbReference>
<keyword evidence="9" id="KW-1185">Reference proteome</keyword>
<protein>
    <recommendedName>
        <fullName evidence="7">Deoxyribose-phosphate aldolase</fullName>
        <shortName evidence="7">DERA</shortName>
        <ecNumber evidence="7">4.1.2.4</ecNumber>
    </recommendedName>
    <alternativeName>
        <fullName evidence="7">2-deoxy-D-ribose 5-phosphate aldolase</fullName>
    </alternativeName>
    <alternativeName>
        <fullName evidence="7">Phosphodeoxyriboaldolase</fullName>
        <shortName evidence="7">Deoxyriboaldolase</shortName>
    </alternativeName>
</protein>
<dbReference type="InterPro" id="IPR011343">
    <property type="entry name" value="DeoC"/>
</dbReference>
<comment type="similarity">
    <text evidence="1 7">Belongs to the DeoC/FbaB aldolase family. DeoC type 1 subfamily.</text>
</comment>
<keyword evidence="3 7" id="KW-0456">Lyase</keyword>
<reference evidence="8 9" key="1">
    <citation type="submission" date="2019-02" db="EMBL/GenBank/DDBJ databases">
        <title>Deep-cultivation of Planctomycetes and their phenomic and genomic characterization uncovers novel biology.</title>
        <authorList>
            <person name="Wiegand S."/>
            <person name="Jogler M."/>
            <person name="Boedeker C."/>
            <person name="Pinto D."/>
            <person name="Vollmers J."/>
            <person name="Rivas-Marin E."/>
            <person name="Kohn T."/>
            <person name="Peeters S.H."/>
            <person name="Heuer A."/>
            <person name="Rast P."/>
            <person name="Oberbeckmann S."/>
            <person name="Bunk B."/>
            <person name="Jeske O."/>
            <person name="Meyerdierks A."/>
            <person name="Storesund J.E."/>
            <person name="Kallscheuer N."/>
            <person name="Luecker S."/>
            <person name="Lage O.M."/>
            <person name="Pohl T."/>
            <person name="Merkel B.J."/>
            <person name="Hornburger P."/>
            <person name="Mueller R.-W."/>
            <person name="Bruemmer F."/>
            <person name="Labrenz M."/>
            <person name="Spormann A.M."/>
            <person name="Op Den Camp H."/>
            <person name="Overmann J."/>
            <person name="Amann R."/>
            <person name="Jetten M.S.M."/>
            <person name="Mascher T."/>
            <person name="Medema M.H."/>
            <person name="Devos D.P."/>
            <person name="Kaster A.-K."/>
            <person name="Ovreas L."/>
            <person name="Rohde M."/>
            <person name="Galperin M.Y."/>
            <person name="Jogler C."/>
        </authorList>
    </citation>
    <scope>NUCLEOTIDE SEQUENCE [LARGE SCALE GENOMIC DNA]</scope>
    <source>
        <strain evidence="8 9">Poly41</strain>
    </source>
</reference>
<dbReference type="EC" id="4.1.2.4" evidence="7"/>
<evidence type="ECO:0000256" key="7">
    <source>
        <dbReference type="HAMAP-Rule" id="MF_00114"/>
    </source>
</evidence>
<dbReference type="Pfam" id="PF01791">
    <property type="entry name" value="DeoC"/>
    <property type="match status" value="1"/>
</dbReference>
<dbReference type="HAMAP" id="MF_00114">
    <property type="entry name" value="DeoC_type1"/>
    <property type="match status" value="1"/>
</dbReference>
<dbReference type="AlphaFoldDB" id="A0A5C6DSX4"/>
<evidence type="ECO:0000256" key="5">
    <source>
        <dbReference type="ARBA" id="ARBA00048791"/>
    </source>
</evidence>
<evidence type="ECO:0000256" key="1">
    <source>
        <dbReference type="ARBA" id="ARBA00010936"/>
    </source>
</evidence>
<dbReference type="PANTHER" id="PTHR10889">
    <property type="entry name" value="DEOXYRIBOSE-PHOSPHATE ALDOLASE"/>
    <property type="match status" value="1"/>
</dbReference>
<dbReference type="InterPro" id="IPR028581">
    <property type="entry name" value="DeoC_typeI"/>
</dbReference>
<comment type="subcellular location">
    <subcellularLocation>
        <location evidence="7">Cytoplasm</location>
    </subcellularLocation>
</comment>
<dbReference type="RefSeq" id="WP_146526461.1">
    <property type="nucleotide sequence ID" value="NZ_SJPV01000003.1"/>
</dbReference>
<comment type="caution">
    <text evidence="8">The sequence shown here is derived from an EMBL/GenBank/DDBJ whole genome shotgun (WGS) entry which is preliminary data.</text>
</comment>
<dbReference type="SUPFAM" id="SSF51569">
    <property type="entry name" value="Aldolase"/>
    <property type="match status" value="1"/>
</dbReference>
<dbReference type="PANTHER" id="PTHR10889:SF1">
    <property type="entry name" value="DEOXYRIBOSE-PHOSPHATE ALDOLASE"/>
    <property type="match status" value="1"/>
</dbReference>
<organism evidence="8 9">
    <name type="scientific">Novipirellula artificiosorum</name>
    <dbReference type="NCBI Taxonomy" id="2528016"/>
    <lineage>
        <taxon>Bacteria</taxon>
        <taxon>Pseudomonadati</taxon>
        <taxon>Planctomycetota</taxon>
        <taxon>Planctomycetia</taxon>
        <taxon>Pirellulales</taxon>
        <taxon>Pirellulaceae</taxon>
        <taxon>Novipirellula</taxon>
    </lineage>
</organism>
<dbReference type="FunFam" id="3.20.20.70:FF:000044">
    <property type="entry name" value="Deoxyribose-phosphate aldolase"/>
    <property type="match status" value="1"/>
</dbReference>
<proteinExistence type="inferred from homology"/>
<evidence type="ECO:0000256" key="3">
    <source>
        <dbReference type="ARBA" id="ARBA00023239"/>
    </source>
</evidence>
<dbReference type="InterPro" id="IPR013785">
    <property type="entry name" value="Aldolase_TIM"/>
</dbReference>
<dbReference type="CDD" id="cd00959">
    <property type="entry name" value="DeoC"/>
    <property type="match status" value="1"/>
</dbReference>
<name>A0A5C6DSX4_9BACT</name>
<comment type="function">
    <text evidence="6 7">Catalyzes a reversible aldol reaction between acetaldehyde and D-glyceraldehyde 3-phosphate to generate 2-deoxy-D-ribose 5-phosphate.</text>
</comment>
<dbReference type="Gene3D" id="3.20.20.70">
    <property type="entry name" value="Aldolase class I"/>
    <property type="match status" value="1"/>
</dbReference>
<dbReference type="GO" id="GO:0016052">
    <property type="term" value="P:carbohydrate catabolic process"/>
    <property type="evidence" value="ECO:0007669"/>
    <property type="project" value="TreeGrafter"/>
</dbReference>
<dbReference type="GO" id="GO:0004139">
    <property type="term" value="F:deoxyribose-phosphate aldolase activity"/>
    <property type="evidence" value="ECO:0007669"/>
    <property type="project" value="UniProtKB-UniRule"/>
</dbReference>
<evidence type="ECO:0000256" key="2">
    <source>
        <dbReference type="ARBA" id="ARBA00022490"/>
    </source>
</evidence>
<dbReference type="Proteomes" id="UP000319143">
    <property type="component" value="Unassembled WGS sequence"/>
</dbReference>
<gene>
    <name evidence="7 8" type="primary">deoC</name>
    <name evidence="8" type="ORF">Poly41_26280</name>
</gene>
<sequence length="227" mass="24191">MTTWTRDKVAATIDHAALKANITDQEIVENCDLGKEYKVASVCVRPSDMRLVAKELAGSGVLPSMVVGFPHGDSKPEVKALEAKLGIEDGAKELDMVMNVGKFLSGDEEWVRRDIEAVVAEAKKAGDVEVKVILETCYLSPEQIARACEISREAGADYVKTSTGFGDGPATPEAIDVMIKTVGDTMGVKASAGIRDYETARGYLEQGCKRLGTGGGTKPLLDQAPKA</sequence>
<keyword evidence="4 7" id="KW-0704">Schiff base</keyword>
<dbReference type="GO" id="GO:0009264">
    <property type="term" value="P:deoxyribonucleotide catabolic process"/>
    <property type="evidence" value="ECO:0007669"/>
    <property type="project" value="UniProtKB-UniRule"/>
</dbReference>
<comment type="pathway">
    <text evidence="7">Carbohydrate degradation; 2-deoxy-D-ribose 1-phosphate degradation; D-glyceraldehyde 3-phosphate and acetaldehyde from 2-deoxy-alpha-D-ribose 1-phosphate: step 2/2.</text>
</comment>
<dbReference type="InterPro" id="IPR002915">
    <property type="entry name" value="DeoC/FbaB/LacD_aldolase"/>
</dbReference>
<comment type="catalytic activity">
    <reaction evidence="5 7">
        <text>2-deoxy-D-ribose 5-phosphate = D-glyceraldehyde 3-phosphate + acetaldehyde</text>
        <dbReference type="Rhea" id="RHEA:12821"/>
        <dbReference type="ChEBI" id="CHEBI:15343"/>
        <dbReference type="ChEBI" id="CHEBI:59776"/>
        <dbReference type="ChEBI" id="CHEBI:62877"/>
        <dbReference type="EC" id="4.1.2.4"/>
    </reaction>
</comment>
<feature type="active site" description="Proton donor/acceptor" evidence="7">
    <location>
        <position position="189"/>
    </location>
</feature>
<feature type="active site" description="Schiff-base intermediate with acetaldehyde" evidence="7">
    <location>
        <position position="160"/>
    </location>
</feature>
<accession>A0A5C6DSX4</accession>
<dbReference type="NCBIfam" id="TIGR00126">
    <property type="entry name" value="deoC"/>
    <property type="match status" value="1"/>
</dbReference>
<evidence type="ECO:0000256" key="6">
    <source>
        <dbReference type="ARBA" id="ARBA00056337"/>
    </source>
</evidence>
<evidence type="ECO:0000313" key="8">
    <source>
        <dbReference type="EMBL" id="TWU39772.1"/>
    </source>
</evidence>
<dbReference type="UniPathway" id="UPA00002">
    <property type="reaction ID" value="UER00468"/>
</dbReference>
<evidence type="ECO:0000256" key="4">
    <source>
        <dbReference type="ARBA" id="ARBA00023270"/>
    </source>
</evidence>
<keyword evidence="2 7" id="KW-0963">Cytoplasm</keyword>
<feature type="active site" description="Proton donor/acceptor" evidence="7">
    <location>
        <position position="95"/>
    </location>
</feature>
<dbReference type="GO" id="GO:0006018">
    <property type="term" value="P:2-deoxyribose 1-phosphate catabolic process"/>
    <property type="evidence" value="ECO:0007669"/>
    <property type="project" value="UniProtKB-UniRule"/>
</dbReference>